<dbReference type="InterPro" id="IPR036390">
    <property type="entry name" value="WH_DNA-bd_sf"/>
</dbReference>
<evidence type="ECO:0000313" key="7">
    <source>
        <dbReference type="Proteomes" id="UP000234289"/>
    </source>
</evidence>
<dbReference type="Gene3D" id="1.10.10.10">
    <property type="entry name" value="Winged helix-like DNA-binding domain superfamily/Winged helix DNA-binding domain"/>
    <property type="match status" value="1"/>
</dbReference>
<reference evidence="7" key="3">
    <citation type="submission" date="2017-03" db="EMBL/GenBank/DDBJ databases">
        <authorList>
            <person name="Monnet C."/>
        </authorList>
    </citation>
    <scope>NUCLEOTIDE SEQUENCE [LARGE SCALE GENOMIC DNA]</scope>
    <source>
        <strain evidence="7">CNRZ 920</strain>
    </source>
</reference>
<dbReference type="Pfam" id="PF13601">
    <property type="entry name" value="HTH_34"/>
    <property type="match status" value="1"/>
</dbReference>
<feature type="domain" description="Winged helix DNA-binding" evidence="1">
    <location>
        <begin position="15"/>
        <end position="92"/>
    </location>
</feature>
<keyword evidence="4" id="KW-0238">DNA-binding</keyword>
<dbReference type="EMBL" id="NRGX01000001">
    <property type="protein sequence ID" value="PCC19623.1"/>
    <property type="molecule type" value="Genomic_DNA"/>
</dbReference>
<dbReference type="EMBL" id="NRGQ01000003">
    <property type="protein sequence ID" value="PCC44354.1"/>
    <property type="molecule type" value="Genomic_DNA"/>
</dbReference>
<dbReference type="Proteomes" id="UP000234289">
    <property type="component" value="Unassembled WGS sequence"/>
</dbReference>
<protein>
    <submittedName>
        <fullName evidence="3 4">Transcriptional regulator</fullName>
    </submittedName>
</protein>
<dbReference type="SUPFAM" id="SSF46785">
    <property type="entry name" value="Winged helix' DNA-binding domain"/>
    <property type="match status" value="1"/>
</dbReference>
<evidence type="ECO:0000313" key="4">
    <source>
        <dbReference type="EMBL" id="SMX85139.1"/>
    </source>
</evidence>
<name>A0A2A3YYH9_BREAU</name>
<dbReference type="RefSeq" id="WP_096158597.1">
    <property type="nucleotide sequence ID" value="NZ_FXZG01000010.1"/>
</dbReference>
<reference evidence="4" key="2">
    <citation type="submission" date="2017-03" db="EMBL/GenBank/DDBJ databases">
        <authorList>
            <person name="Afonso C.L."/>
            <person name="Miller P.J."/>
            <person name="Scott M.A."/>
            <person name="Spackman E."/>
            <person name="Goraichik I."/>
            <person name="Dimitrov K.M."/>
            <person name="Suarez D.L."/>
            <person name="Swayne D.E."/>
        </authorList>
    </citation>
    <scope>NUCLEOTIDE SEQUENCE [LARGE SCALE GENOMIC DNA]</scope>
    <source>
        <strain evidence="4">CNRZ 920</strain>
    </source>
</reference>
<evidence type="ECO:0000313" key="6">
    <source>
        <dbReference type="Proteomes" id="UP000218620"/>
    </source>
</evidence>
<organism evidence="3 6">
    <name type="scientific">Brevibacterium aurantiacum</name>
    <dbReference type="NCBI Taxonomy" id="273384"/>
    <lineage>
        <taxon>Bacteria</taxon>
        <taxon>Bacillati</taxon>
        <taxon>Actinomycetota</taxon>
        <taxon>Actinomycetes</taxon>
        <taxon>Micrococcales</taxon>
        <taxon>Brevibacteriaceae</taxon>
        <taxon>Brevibacterium</taxon>
    </lineage>
</organism>
<reference evidence="5 6" key="1">
    <citation type="journal article" date="2017" name="Elife">
        <title>Extensive horizontal gene transfer in cheese-associated bacteria.</title>
        <authorList>
            <person name="Bonham K.S."/>
            <person name="Wolfe B.E."/>
            <person name="Dutton R.J."/>
        </authorList>
    </citation>
    <scope>NUCLEOTIDE SEQUENCE [LARGE SCALE GENOMIC DNA]</scope>
    <source>
        <strain evidence="3 6">962_8</strain>
        <strain evidence="2 5">JB5</strain>
    </source>
</reference>
<accession>A0A2H1JCE5</accession>
<evidence type="ECO:0000313" key="2">
    <source>
        <dbReference type="EMBL" id="PCC19623.1"/>
    </source>
</evidence>
<dbReference type="Proteomes" id="UP000218377">
    <property type="component" value="Unassembled WGS sequence"/>
</dbReference>
<proteinExistence type="predicted"/>
<dbReference type="InterPro" id="IPR036388">
    <property type="entry name" value="WH-like_DNA-bd_sf"/>
</dbReference>
<gene>
    <name evidence="4" type="ORF">BAUR920_01979</name>
    <name evidence="3" type="ORF">CIK65_01825</name>
    <name evidence="2" type="ORF">CIK79_15790</name>
</gene>
<dbReference type="PANTHER" id="PTHR37318">
    <property type="entry name" value="BSL7504 PROTEIN"/>
    <property type="match status" value="1"/>
</dbReference>
<sequence length="95" mass="10689">MSYAEIDAHLVAPKRFVTLSHLSQVEQADYSALQETTGLSMPDLSKVLRDLEDRGLVEISKERKNRYGTTLVRLTPEGRGTFRNLVSTLNRIAGR</sequence>
<evidence type="ECO:0000313" key="3">
    <source>
        <dbReference type="EMBL" id="PCC44354.1"/>
    </source>
</evidence>
<dbReference type="InterPro" id="IPR027395">
    <property type="entry name" value="WH_DNA-bd_dom"/>
</dbReference>
<dbReference type="PANTHER" id="PTHR37318:SF1">
    <property type="entry name" value="BSL7504 PROTEIN"/>
    <property type="match status" value="1"/>
</dbReference>
<dbReference type="GO" id="GO:0003677">
    <property type="term" value="F:DNA binding"/>
    <property type="evidence" value="ECO:0007669"/>
    <property type="project" value="UniProtKB-KW"/>
</dbReference>
<dbReference type="Proteomes" id="UP000218620">
    <property type="component" value="Unassembled WGS sequence"/>
</dbReference>
<dbReference type="EMBL" id="FXZG01000010">
    <property type="protein sequence ID" value="SMX85139.1"/>
    <property type="molecule type" value="Genomic_DNA"/>
</dbReference>
<accession>A0A2A3YYH9</accession>
<evidence type="ECO:0000259" key="1">
    <source>
        <dbReference type="Pfam" id="PF13601"/>
    </source>
</evidence>
<evidence type="ECO:0000313" key="5">
    <source>
        <dbReference type="Proteomes" id="UP000218377"/>
    </source>
</evidence>
<dbReference type="AlphaFoldDB" id="A0A2A3YYH9"/>